<keyword evidence="2" id="KW-0560">Oxidoreductase</keyword>
<accession>A0A2W6MT73</accession>
<dbReference type="RefSeq" id="WP_111230163.1">
    <property type="nucleotide sequence ID" value="NZ_NBIU01000022.1"/>
</dbReference>
<dbReference type="PANTHER" id="PTHR33336:SF3">
    <property type="entry name" value="ABM DOMAIN-CONTAINING PROTEIN"/>
    <property type="match status" value="1"/>
</dbReference>
<comment type="caution">
    <text evidence="2">The sequence shown here is derived from an EMBL/GenBank/DDBJ whole genome shotgun (WGS) entry which is preliminary data.</text>
</comment>
<gene>
    <name evidence="2" type="ORF">B6S12_07385</name>
</gene>
<feature type="domain" description="ABM" evidence="1">
    <location>
        <begin position="26"/>
        <end position="122"/>
    </location>
</feature>
<dbReference type="PROSITE" id="PS51725">
    <property type="entry name" value="ABM"/>
    <property type="match status" value="1"/>
</dbReference>
<evidence type="ECO:0000313" key="2">
    <source>
        <dbReference type="EMBL" id="PZT47744.1"/>
    </source>
</evidence>
<dbReference type="EMBL" id="NBIU01000022">
    <property type="protein sequence ID" value="PZT47744.1"/>
    <property type="molecule type" value="Genomic_DNA"/>
</dbReference>
<dbReference type="Pfam" id="PF03992">
    <property type="entry name" value="ABM"/>
    <property type="match status" value="1"/>
</dbReference>
<proteinExistence type="predicted"/>
<dbReference type="Gene3D" id="3.30.70.100">
    <property type="match status" value="1"/>
</dbReference>
<name>A0A2W6MT73_9HELI</name>
<dbReference type="SUPFAM" id="SSF54909">
    <property type="entry name" value="Dimeric alpha+beta barrel"/>
    <property type="match status" value="1"/>
</dbReference>
<keyword evidence="3" id="KW-1185">Reference proteome</keyword>
<dbReference type="InterPro" id="IPR050744">
    <property type="entry name" value="AI-2_Isomerase_LsrG"/>
</dbReference>
<evidence type="ECO:0000313" key="3">
    <source>
        <dbReference type="Proteomes" id="UP000249746"/>
    </source>
</evidence>
<protein>
    <submittedName>
        <fullName evidence="2">Antibiotic biosynthesis monooxygenase</fullName>
    </submittedName>
</protein>
<reference evidence="2 3" key="1">
    <citation type="submission" date="2017-03" db="EMBL/GenBank/DDBJ databases">
        <title>Genomic and clinical evidence uncovers the enterohepatic species Helicobacter valdiviensis as a potential human intestinal pathogen.</title>
        <authorList>
            <person name="Fresia P."/>
            <person name="Jara R."/>
            <person name="Sierra R."/>
            <person name="Ferres I."/>
            <person name="Greif G."/>
            <person name="Iraola G."/>
            <person name="Collado L."/>
        </authorList>
    </citation>
    <scope>NUCLEOTIDE SEQUENCE [LARGE SCALE GENOMIC DNA]</scope>
    <source>
        <strain evidence="2 3">WBE14</strain>
    </source>
</reference>
<sequence>MRKLLTILFLGVLGVNAQGFMQEFMSVKISEIEIDCKYLEEYKKILKEESEQSVRNEEGVLVLYALAYKENPCKFSIIESYKDEESYQKHIKSAHFQRYKQSTIHMIKSLKFVPMEALSPKMFLNKEF</sequence>
<dbReference type="PANTHER" id="PTHR33336">
    <property type="entry name" value="QUINOL MONOOXYGENASE YGIN-RELATED"/>
    <property type="match status" value="1"/>
</dbReference>
<organism evidence="2 3">
    <name type="scientific">Helicobacter valdiviensis</name>
    <dbReference type="NCBI Taxonomy" id="1458358"/>
    <lineage>
        <taxon>Bacteria</taxon>
        <taxon>Pseudomonadati</taxon>
        <taxon>Campylobacterota</taxon>
        <taxon>Epsilonproteobacteria</taxon>
        <taxon>Campylobacterales</taxon>
        <taxon>Helicobacteraceae</taxon>
        <taxon>Helicobacter</taxon>
    </lineage>
</organism>
<dbReference type="AlphaFoldDB" id="A0A2W6MT73"/>
<evidence type="ECO:0000259" key="1">
    <source>
        <dbReference type="PROSITE" id="PS51725"/>
    </source>
</evidence>
<dbReference type="GO" id="GO:0004497">
    <property type="term" value="F:monooxygenase activity"/>
    <property type="evidence" value="ECO:0007669"/>
    <property type="project" value="UniProtKB-KW"/>
</dbReference>
<dbReference type="InterPro" id="IPR011008">
    <property type="entry name" value="Dimeric_a/b-barrel"/>
</dbReference>
<dbReference type="InterPro" id="IPR007138">
    <property type="entry name" value="ABM_dom"/>
</dbReference>
<dbReference type="OrthoDB" id="9812754at2"/>
<dbReference type="Proteomes" id="UP000249746">
    <property type="component" value="Unassembled WGS sequence"/>
</dbReference>
<keyword evidence="2" id="KW-0503">Monooxygenase</keyword>